<evidence type="ECO:0000256" key="4">
    <source>
        <dbReference type="RuleBase" id="RU003345"/>
    </source>
</evidence>
<evidence type="ECO:0000313" key="7">
    <source>
        <dbReference type="Proteomes" id="UP000016761"/>
    </source>
</evidence>
<feature type="domain" description="Aldehyde dehydrogenase" evidence="5">
    <location>
        <begin position="19"/>
        <end position="478"/>
    </location>
</feature>
<dbReference type="FunFam" id="3.40.605.10:FF:000026">
    <property type="entry name" value="Aldehyde dehydrogenase, putative"/>
    <property type="match status" value="1"/>
</dbReference>
<accession>U4T4U0</accession>
<name>U4T4U0_9GAMM</name>
<dbReference type="InterPro" id="IPR016162">
    <property type="entry name" value="Ald_DH_N"/>
</dbReference>
<reference evidence="6 7" key="1">
    <citation type="journal article" date="2013" name="Genome Announc.">
        <title>Draft Genome Sequence of Psychrobacter aquaticus Strain CMS 56T, Isolated from a Cyanobacterial Mat Sample Collected from Water Bodies in the McMurdo Dry Valley Region of Antarctica.</title>
        <authorList>
            <person name="Reddy G.S."/>
            <person name="Ara S."/>
            <person name="Singh A."/>
            <person name="Kumar Pinnaka A."/>
            <person name="Shivaji S."/>
        </authorList>
    </citation>
    <scope>NUCLEOTIDE SEQUENCE [LARGE SCALE GENOMIC DNA]</scope>
    <source>
        <strain evidence="6 7">CMS 56</strain>
    </source>
</reference>
<gene>
    <name evidence="6" type="ORF">M917_1904</name>
</gene>
<evidence type="ECO:0000313" key="6">
    <source>
        <dbReference type="EMBL" id="ERL55171.1"/>
    </source>
</evidence>
<evidence type="ECO:0000256" key="3">
    <source>
        <dbReference type="PROSITE-ProRule" id="PRU10007"/>
    </source>
</evidence>
<dbReference type="EMBL" id="AUSW01000033">
    <property type="protein sequence ID" value="ERL55171.1"/>
    <property type="molecule type" value="Genomic_DNA"/>
</dbReference>
<dbReference type="GO" id="GO:0005829">
    <property type="term" value="C:cytosol"/>
    <property type="evidence" value="ECO:0007669"/>
    <property type="project" value="TreeGrafter"/>
</dbReference>
<dbReference type="OrthoDB" id="9812625at2"/>
<dbReference type="PROSITE" id="PS00687">
    <property type="entry name" value="ALDEHYDE_DEHYDR_GLU"/>
    <property type="match status" value="1"/>
</dbReference>
<dbReference type="SUPFAM" id="SSF53720">
    <property type="entry name" value="ALDH-like"/>
    <property type="match status" value="1"/>
</dbReference>
<dbReference type="InterPro" id="IPR010102">
    <property type="entry name" value="Succ_semiAld_DH"/>
</dbReference>
<organism evidence="6 7">
    <name type="scientific">Psychrobacter aquaticus CMS 56</name>
    <dbReference type="NCBI Taxonomy" id="1354303"/>
    <lineage>
        <taxon>Bacteria</taxon>
        <taxon>Pseudomonadati</taxon>
        <taxon>Pseudomonadota</taxon>
        <taxon>Gammaproteobacteria</taxon>
        <taxon>Moraxellales</taxon>
        <taxon>Moraxellaceae</taxon>
        <taxon>Psychrobacter</taxon>
    </lineage>
</organism>
<dbReference type="InterPro" id="IPR050740">
    <property type="entry name" value="Aldehyde_DH_Superfamily"/>
</dbReference>
<dbReference type="InterPro" id="IPR016160">
    <property type="entry name" value="Ald_DH_CS_CYS"/>
</dbReference>
<feature type="active site" evidence="3">
    <location>
        <position position="255"/>
    </location>
</feature>
<dbReference type="AlphaFoldDB" id="U4T4U0"/>
<dbReference type="PANTHER" id="PTHR43353">
    <property type="entry name" value="SUCCINATE-SEMIALDEHYDE DEHYDROGENASE, MITOCHONDRIAL"/>
    <property type="match status" value="1"/>
</dbReference>
<keyword evidence="7" id="KW-1185">Reference proteome</keyword>
<sequence length="483" mass="52063">MQLKNNALFRQQAFINGVWCDADNGQTQEVLNPATGEVIGTVPNMGSNETRRAIEAADIAQSAWVKKTGKERSTVLRRWHTLIAENIEDLALLMTHEQGKPLAEAKGEIQSGLDYLEWFAEEAKRIYGDVIPGHMADKRLIVIKQPVGVTAAITPWNFPHSMISRKAGPALAAGCPMIVKPAMETPYSALAMAYLAQQAGVPDGIYSVVTGDPVAIGGEMTTNALVKKISFTGSTRVGKILMKQCADTVKKMSLELGGNAPFIVFDDADIDAAVTGAMMSKYRNSGQTCVCANRLFVQAGVYEAFTQKLAEQVRAIKIGNGLEAGVVQGPLISQSAADNAEALVNDAKAKGATVLCGGQRVAMDKNFFEPTILTDVNNDMRVADEEIFAPIAPVFKFDTEAEVIALANRTEYGLAGYFYSRDIGRVWRVAEALEVGMVGVNTGMLTTELAPFGGVKESGLGREGSKYGIEEYVETKYICLDIN</sequence>
<dbReference type="STRING" id="1354303.M917_1904"/>
<dbReference type="InterPro" id="IPR029510">
    <property type="entry name" value="Ald_DH_CS_GLU"/>
</dbReference>
<dbReference type="EC" id="1.2.1.16" evidence="6"/>
<dbReference type="FunFam" id="3.40.309.10:FF:000004">
    <property type="entry name" value="Succinate-semialdehyde dehydrogenase I"/>
    <property type="match status" value="1"/>
</dbReference>
<evidence type="ECO:0000259" key="5">
    <source>
        <dbReference type="Pfam" id="PF00171"/>
    </source>
</evidence>
<dbReference type="eggNOG" id="COG1012">
    <property type="taxonomic scope" value="Bacteria"/>
</dbReference>
<dbReference type="Proteomes" id="UP000016761">
    <property type="component" value="Unassembled WGS sequence"/>
</dbReference>
<dbReference type="PANTHER" id="PTHR43353:SF5">
    <property type="entry name" value="SUCCINATE-SEMIALDEHYDE DEHYDROGENASE, MITOCHONDRIAL"/>
    <property type="match status" value="1"/>
</dbReference>
<dbReference type="FunFam" id="3.40.605.10:FF:000005">
    <property type="entry name" value="Succinate-semialdehyde dehydrogenase I"/>
    <property type="match status" value="1"/>
</dbReference>
<evidence type="ECO:0000256" key="2">
    <source>
        <dbReference type="ARBA" id="ARBA00023002"/>
    </source>
</evidence>
<dbReference type="InterPro" id="IPR016161">
    <property type="entry name" value="Ald_DH/histidinol_DH"/>
</dbReference>
<dbReference type="Pfam" id="PF00171">
    <property type="entry name" value="Aldedh"/>
    <property type="match status" value="1"/>
</dbReference>
<dbReference type="GO" id="GO:0004777">
    <property type="term" value="F:succinate-semialdehyde dehydrogenase (NAD+) activity"/>
    <property type="evidence" value="ECO:0007669"/>
    <property type="project" value="TreeGrafter"/>
</dbReference>
<dbReference type="PROSITE" id="PS00070">
    <property type="entry name" value="ALDEHYDE_DEHYDR_CYS"/>
    <property type="match status" value="1"/>
</dbReference>
<comment type="similarity">
    <text evidence="1 4">Belongs to the aldehyde dehydrogenase family.</text>
</comment>
<dbReference type="Gene3D" id="3.40.605.10">
    <property type="entry name" value="Aldehyde Dehydrogenase, Chain A, domain 1"/>
    <property type="match status" value="1"/>
</dbReference>
<dbReference type="PATRIC" id="fig|1354303.4.peg.1869"/>
<proteinExistence type="inferred from homology"/>
<dbReference type="NCBIfam" id="TIGR01780">
    <property type="entry name" value="SSADH"/>
    <property type="match status" value="1"/>
</dbReference>
<dbReference type="GO" id="GO:0009450">
    <property type="term" value="P:gamma-aminobutyric acid catabolic process"/>
    <property type="evidence" value="ECO:0007669"/>
    <property type="project" value="InterPro"/>
</dbReference>
<dbReference type="RefSeq" id="WP_021814529.1">
    <property type="nucleotide sequence ID" value="NZ_AUSW01000033.1"/>
</dbReference>
<comment type="caution">
    <text evidence="6">The sequence shown here is derived from an EMBL/GenBank/DDBJ whole genome shotgun (WGS) entry which is preliminary data.</text>
</comment>
<keyword evidence="2 4" id="KW-0560">Oxidoreductase</keyword>
<dbReference type="InterPro" id="IPR016163">
    <property type="entry name" value="Ald_DH_C"/>
</dbReference>
<dbReference type="Gene3D" id="3.40.309.10">
    <property type="entry name" value="Aldehyde Dehydrogenase, Chain A, domain 2"/>
    <property type="match status" value="1"/>
</dbReference>
<protein>
    <submittedName>
        <fullName evidence="6">Succinate-semialdehyde dehydrogenase [NADP+]</fullName>
        <ecNumber evidence="6">1.2.1.16</ecNumber>
    </submittedName>
</protein>
<dbReference type="InterPro" id="IPR015590">
    <property type="entry name" value="Aldehyde_DH_dom"/>
</dbReference>
<dbReference type="CDD" id="cd07103">
    <property type="entry name" value="ALDH_F5_SSADH_GabD"/>
    <property type="match status" value="1"/>
</dbReference>
<evidence type="ECO:0000256" key="1">
    <source>
        <dbReference type="ARBA" id="ARBA00009986"/>
    </source>
</evidence>